<dbReference type="InParanoid" id="A0A0C2XH91"/>
<proteinExistence type="predicted"/>
<gene>
    <name evidence="3" type="ORF">M378DRAFT_72083</name>
</gene>
<dbReference type="EMBL" id="KN818229">
    <property type="protein sequence ID" value="KIL68313.1"/>
    <property type="molecule type" value="Genomic_DNA"/>
</dbReference>
<evidence type="ECO:0000256" key="1">
    <source>
        <dbReference type="SAM" id="MobiDB-lite"/>
    </source>
</evidence>
<dbReference type="Pfam" id="PF10338">
    <property type="entry name" value="YBL028C_N"/>
    <property type="match status" value="1"/>
</dbReference>
<dbReference type="PANTHER" id="PTHR28219">
    <property type="entry name" value="UPF0642 PROTEIN YBL028C"/>
    <property type="match status" value="1"/>
</dbReference>
<evidence type="ECO:0000313" key="4">
    <source>
        <dbReference type="Proteomes" id="UP000054549"/>
    </source>
</evidence>
<dbReference type="AlphaFoldDB" id="A0A0C2XH91"/>
<evidence type="ECO:0000259" key="2">
    <source>
        <dbReference type="Pfam" id="PF10338"/>
    </source>
</evidence>
<dbReference type="PANTHER" id="PTHR28219:SF1">
    <property type="entry name" value="UPF0642 PROTEIN YBL028C"/>
    <property type="match status" value="1"/>
</dbReference>
<dbReference type="GO" id="GO:0030687">
    <property type="term" value="C:preribosome, large subunit precursor"/>
    <property type="evidence" value="ECO:0007669"/>
    <property type="project" value="TreeGrafter"/>
</dbReference>
<feature type="region of interest" description="Disordered" evidence="1">
    <location>
        <begin position="43"/>
        <end position="117"/>
    </location>
</feature>
<dbReference type="Proteomes" id="UP000054549">
    <property type="component" value="Unassembled WGS sequence"/>
</dbReference>
<reference evidence="3 4" key="1">
    <citation type="submission" date="2014-04" db="EMBL/GenBank/DDBJ databases">
        <title>Evolutionary Origins and Diversification of the Mycorrhizal Mutualists.</title>
        <authorList>
            <consortium name="DOE Joint Genome Institute"/>
            <consortium name="Mycorrhizal Genomics Consortium"/>
            <person name="Kohler A."/>
            <person name="Kuo A."/>
            <person name="Nagy L.G."/>
            <person name="Floudas D."/>
            <person name="Copeland A."/>
            <person name="Barry K.W."/>
            <person name="Cichocki N."/>
            <person name="Veneault-Fourrey C."/>
            <person name="LaButti K."/>
            <person name="Lindquist E.A."/>
            <person name="Lipzen A."/>
            <person name="Lundell T."/>
            <person name="Morin E."/>
            <person name="Murat C."/>
            <person name="Riley R."/>
            <person name="Ohm R."/>
            <person name="Sun H."/>
            <person name="Tunlid A."/>
            <person name="Henrissat B."/>
            <person name="Grigoriev I.V."/>
            <person name="Hibbett D.S."/>
            <person name="Martin F."/>
        </authorList>
    </citation>
    <scope>NUCLEOTIDE SEQUENCE [LARGE SCALE GENOMIC DNA]</scope>
    <source>
        <strain evidence="3 4">Koide BX008</strain>
    </source>
</reference>
<sequence>MAKSTRSKIKRAYRAKKRETGVYAVVEAARLQRLNTKLSRVVASGKEDNVPLEGSGKDDDIMAESMQPDAEQRPRISTHGSRNSRREEWRKSKGIPPRSRKDFRQGSIARGHSRKRG</sequence>
<dbReference type="HOGENOM" id="CLU_125052_0_0_1"/>
<feature type="compositionally biased region" description="Basic and acidic residues" evidence="1">
    <location>
        <begin position="45"/>
        <end position="60"/>
    </location>
</feature>
<dbReference type="OrthoDB" id="4087970at2759"/>
<keyword evidence="4" id="KW-1185">Reference proteome</keyword>
<evidence type="ECO:0000313" key="3">
    <source>
        <dbReference type="EMBL" id="KIL68313.1"/>
    </source>
</evidence>
<feature type="domain" description="DUF2423" evidence="2">
    <location>
        <begin position="1"/>
        <end position="39"/>
    </location>
</feature>
<protein>
    <recommendedName>
        <fullName evidence="2">DUF2423 domain-containing protein</fullName>
    </recommendedName>
</protein>
<name>A0A0C2XH91_AMAMK</name>
<accession>A0A0C2XH91</accession>
<organism evidence="3 4">
    <name type="scientific">Amanita muscaria (strain Koide BX008)</name>
    <dbReference type="NCBI Taxonomy" id="946122"/>
    <lineage>
        <taxon>Eukaryota</taxon>
        <taxon>Fungi</taxon>
        <taxon>Dikarya</taxon>
        <taxon>Basidiomycota</taxon>
        <taxon>Agaricomycotina</taxon>
        <taxon>Agaricomycetes</taxon>
        <taxon>Agaricomycetidae</taxon>
        <taxon>Agaricales</taxon>
        <taxon>Pluteineae</taxon>
        <taxon>Amanitaceae</taxon>
        <taxon>Amanita</taxon>
    </lineage>
</organism>
<dbReference type="InterPro" id="IPR019434">
    <property type="entry name" value="DUF2423"/>
</dbReference>
<dbReference type="STRING" id="946122.A0A0C2XH91"/>